<dbReference type="Pfam" id="PF00988">
    <property type="entry name" value="CPSase_sm_chain"/>
    <property type="match status" value="1"/>
</dbReference>
<comment type="function">
    <text evidence="12">Small subunit of the arginine-specific carbamoyl phosphate synthase (CPSase). CPSase catalyzes the formation of carbamoyl phosphate from the ammonia moiety of glutamine, carbonate, and phosphate donated by ATP, the first step of the arginine biosynthetic pathway. The small subunit (glutamine amidotransferase) binds and cleaves glutamine to supply the large subunit with the substrate ammonia.</text>
</comment>
<keyword evidence="23" id="KW-1185">Reference proteome</keyword>
<evidence type="ECO:0000256" key="10">
    <source>
        <dbReference type="ARBA" id="ARBA00022962"/>
    </source>
</evidence>
<dbReference type="InterPro" id="IPR050472">
    <property type="entry name" value="Anth_synth/Amidotransfase"/>
</dbReference>
<protein>
    <recommendedName>
        <fullName evidence="14">Carbamoyl phosphate synthase arginine-specific small chain</fullName>
        <ecNumber evidence="4">6.3.5.5</ecNumber>
    </recommendedName>
    <alternativeName>
        <fullName evidence="15">Arginine-specific carbamoyl phosphate synthetase, glutamine chain</fullName>
    </alternativeName>
    <alternativeName>
        <fullName evidence="18">Carbamoyl phosphate synthase small chain, chloroplastic</fullName>
    </alternativeName>
    <alternativeName>
        <fullName evidence="19">Carbamoyl phosphate synthetase glutamine chain</fullName>
    </alternativeName>
</protein>
<dbReference type="Pfam" id="PF00117">
    <property type="entry name" value="GATase"/>
    <property type="match status" value="1"/>
</dbReference>
<evidence type="ECO:0000256" key="15">
    <source>
        <dbReference type="ARBA" id="ARBA00044340"/>
    </source>
</evidence>
<dbReference type="AlphaFoldDB" id="A0A5B8MEU3"/>
<comment type="similarity">
    <text evidence="3">Belongs to the CarA family.</text>
</comment>
<name>A0A5B8MEU3_9CHLO</name>
<comment type="pathway">
    <text evidence="1">Pyrimidine metabolism; UMP biosynthesis via de novo pathway; (S)-dihydroorotate from bicarbonate: step 1/3.</text>
</comment>
<dbReference type="SUPFAM" id="SSF52317">
    <property type="entry name" value="Class I glutamine amidotransferase-like"/>
    <property type="match status" value="1"/>
</dbReference>
<comment type="catalytic activity">
    <reaction evidence="16">
        <text>hydrogencarbonate + L-glutamine + 2 ATP + H2O = carbamoyl phosphate + L-glutamate + 2 ADP + phosphate + 2 H(+)</text>
        <dbReference type="Rhea" id="RHEA:18633"/>
        <dbReference type="ChEBI" id="CHEBI:15377"/>
        <dbReference type="ChEBI" id="CHEBI:15378"/>
        <dbReference type="ChEBI" id="CHEBI:17544"/>
        <dbReference type="ChEBI" id="CHEBI:29985"/>
        <dbReference type="ChEBI" id="CHEBI:30616"/>
        <dbReference type="ChEBI" id="CHEBI:43474"/>
        <dbReference type="ChEBI" id="CHEBI:58228"/>
        <dbReference type="ChEBI" id="CHEBI:58359"/>
        <dbReference type="ChEBI" id="CHEBI:456216"/>
        <dbReference type="EC" id="6.3.5.5"/>
    </reaction>
</comment>
<dbReference type="EMBL" id="CP031035">
    <property type="protein sequence ID" value="QDZ18684.1"/>
    <property type="molecule type" value="Genomic_DNA"/>
</dbReference>
<dbReference type="InterPro" id="IPR036480">
    <property type="entry name" value="CarbP_synth_ssu_N_sf"/>
</dbReference>
<dbReference type="GO" id="GO:0005524">
    <property type="term" value="F:ATP binding"/>
    <property type="evidence" value="ECO:0007669"/>
    <property type="project" value="UniProtKB-KW"/>
</dbReference>
<evidence type="ECO:0000259" key="21">
    <source>
        <dbReference type="SMART" id="SM01097"/>
    </source>
</evidence>
<sequence length="476" mass="51199">MAWKGTTPSKEVGKRRSAAAGSFAKKGEVGRRIRRIGQRSGGSKVVGRGLCPVAIPSASGLGRNNSNACAATASGDKPWRENDARLVLENGEVFPGYAFGHTESKVYLAEVVFNTSLTGYQEILTDPSYHGQMVCFTQPHIGNVGINEGDMECSAGCHLKGVVVRHLSETVSNYRSKETLDEYLKRQEVVGIAGVDTRQLTRQLRDTGSLVGVVCTDSSVPDEELKSMAAEWSILGKDLLKEVTCEEPYEWSEQTEEEWEFQGIMGMGGEAASGGEGAPLRVVAYDYGIKSNILKRLSSRGCKITVVPADHPWEDVMAMNPDGVFFSNGPGDPSAAPYAVENAKNIIGKLPCFGICMGHQILGQAFGGTTFKLKFGHHGGNHPIKNSLTDAIEISAQNHNFAVDPATLPESVKVTHVNLNDGTVAGMVSEEMNVLTIQYHPESSPGPHDADVAFDQFVQMMKDGKGALRPKIELGA</sequence>
<evidence type="ECO:0000256" key="9">
    <source>
        <dbReference type="ARBA" id="ARBA00022840"/>
    </source>
</evidence>
<dbReference type="InterPro" id="IPR002474">
    <property type="entry name" value="CarbamoylP_synth_ssu_N"/>
</dbReference>
<evidence type="ECO:0000313" key="22">
    <source>
        <dbReference type="EMBL" id="QDZ18684.1"/>
    </source>
</evidence>
<comment type="subunit">
    <text evidence="13">Heterodimer composed of 2 chains; the small (or glutamine) chain promotes the hydrolysis of glutamine to ammonia, which is used by the large (or ammonia) chain to synthesize carbamoyl phosphate.</text>
</comment>
<evidence type="ECO:0000256" key="13">
    <source>
        <dbReference type="ARBA" id="ARBA00044031"/>
    </source>
</evidence>
<evidence type="ECO:0000256" key="2">
    <source>
        <dbReference type="ARBA" id="ARBA00005077"/>
    </source>
</evidence>
<evidence type="ECO:0000256" key="6">
    <source>
        <dbReference type="ARBA" id="ARBA00022598"/>
    </source>
</evidence>
<keyword evidence="9" id="KW-0067">ATP-binding</keyword>
<dbReference type="PANTHER" id="PTHR43418:SF7">
    <property type="entry name" value="CARBAMOYL-PHOSPHATE SYNTHASE SMALL CHAIN"/>
    <property type="match status" value="1"/>
</dbReference>
<evidence type="ECO:0000256" key="11">
    <source>
        <dbReference type="ARBA" id="ARBA00022975"/>
    </source>
</evidence>
<dbReference type="NCBIfam" id="TIGR01368">
    <property type="entry name" value="CPSaseIIsmall"/>
    <property type="match status" value="1"/>
</dbReference>
<dbReference type="NCBIfam" id="NF009475">
    <property type="entry name" value="PRK12838.1"/>
    <property type="match status" value="1"/>
</dbReference>
<comment type="pathway">
    <text evidence="2">Amino-acid biosynthesis; L-arginine biosynthesis; carbamoyl phosphate from bicarbonate: step 1/1.</text>
</comment>
<dbReference type="PROSITE" id="PS51273">
    <property type="entry name" value="GATASE_TYPE_1"/>
    <property type="match status" value="1"/>
</dbReference>
<feature type="region of interest" description="Disordered" evidence="20">
    <location>
        <begin position="1"/>
        <end position="26"/>
    </location>
</feature>
<dbReference type="InterPro" id="IPR035686">
    <property type="entry name" value="CPSase_GATase1"/>
</dbReference>
<dbReference type="FunFam" id="3.50.30.20:FF:000001">
    <property type="entry name" value="Carbamoyl-phosphate synthase small chain"/>
    <property type="match status" value="1"/>
</dbReference>
<dbReference type="GO" id="GO:0006526">
    <property type="term" value="P:L-arginine biosynthetic process"/>
    <property type="evidence" value="ECO:0007669"/>
    <property type="project" value="UniProtKB-KW"/>
</dbReference>
<dbReference type="Gene3D" id="3.40.50.880">
    <property type="match status" value="1"/>
</dbReference>
<evidence type="ECO:0000256" key="5">
    <source>
        <dbReference type="ARBA" id="ARBA00022571"/>
    </source>
</evidence>
<keyword evidence="6" id="KW-0436">Ligase</keyword>
<dbReference type="GO" id="GO:0006541">
    <property type="term" value="P:glutamine metabolic process"/>
    <property type="evidence" value="ECO:0007669"/>
    <property type="project" value="InterPro"/>
</dbReference>
<dbReference type="Gene3D" id="3.50.30.20">
    <property type="entry name" value="Carbamoyl-phosphate synthase small subunit, N-terminal domain"/>
    <property type="match status" value="1"/>
</dbReference>
<dbReference type="CDD" id="cd01744">
    <property type="entry name" value="GATase1_CPSase"/>
    <property type="match status" value="1"/>
</dbReference>
<evidence type="ECO:0000256" key="20">
    <source>
        <dbReference type="SAM" id="MobiDB-lite"/>
    </source>
</evidence>
<keyword evidence="5" id="KW-0055">Arginine biosynthesis</keyword>
<organism evidence="22 23">
    <name type="scientific">Chloropicon primus</name>
    <dbReference type="NCBI Taxonomy" id="1764295"/>
    <lineage>
        <taxon>Eukaryota</taxon>
        <taxon>Viridiplantae</taxon>
        <taxon>Chlorophyta</taxon>
        <taxon>Chloropicophyceae</taxon>
        <taxon>Chloropicales</taxon>
        <taxon>Chloropicaceae</taxon>
        <taxon>Chloropicon</taxon>
    </lineage>
</organism>
<evidence type="ECO:0000256" key="8">
    <source>
        <dbReference type="ARBA" id="ARBA00022741"/>
    </source>
</evidence>
<dbReference type="PRINTS" id="PR00096">
    <property type="entry name" value="GATASE"/>
</dbReference>
<accession>A0A5B8MEU3</accession>
<evidence type="ECO:0000256" key="12">
    <source>
        <dbReference type="ARBA" id="ARBA00043861"/>
    </source>
</evidence>
<dbReference type="GO" id="GO:0004088">
    <property type="term" value="F:carbamoyl-phosphate synthase (glutamine-hydrolyzing) activity"/>
    <property type="evidence" value="ECO:0007669"/>
    <property type="project" value="UniProtKB-EC"/>
</dbReference>
<evidence type="ECO:0000313" key="23">
    <source>
        <dbReference type="Proteomes" id="UP000316726"/>
    </source>
</evidence>
<evidence type="ECO:0000256" key="18">
    <source>
        <dbReference type="ARBA" id="ARBA00074572"/>
    </source>
</evidence>
<dbReference type="InterPro" id="IPR017926">
    <property type="entry name" value="GATASE"/>
</dbReference>
<evidence type="ECO:0000256" key="4">
    <source>
        <dbReference type="ARBA" id="ARBA00012738"/>
    </source>
</evidence>
<reference evidence="22 23" key="1">
    <citation type="submission" date="2018-07" db="EMBL/GenBank/DDBJ databases">
        <title>The complete nuclear genome of the prasinophyte Chloropicon primus (CCMP1205).</title>
        <authorList>
            <person name="Pombert J.-F."/>
            <person name="Otis C."/>
            <person name="Turmel M."/>
            <person name="Lemieux C."/>
        </authorList>
    </citation>
    <scope>NUCLEOTIDE SEQUENCE [LARGE SCALE GENOMIC DNA]</scope>
    <source>
        <strain evidence="22 23">CCMP1205</strain>
    </source>
</reference>
<dbReference type="HAMAP" id="MF_01209">
    <property type="entry name" value="CPSase_S_chain"/>
    <property type="match status" value="1"/>
</dbReference>
<dbReference type="GO" id="GO:0006207">
    <property type="term" value="P:'de novo' pyrimidine nucleobase biosynthetic process"/>
    <property type="evidence" value="ECO:0007669"/>
    <property type="project" value="InterPro"/>
</dbReference>
<dbReference type="STRING" id="1764295.A0A5B8MEU3"/>
<dbReference type="SMART" id="SM01097">
    <property type="entry name" value="CPSase_sm_chain"/>
    <property type="match status" value="1"/>
</dbReference>
<evidence type="ECO:0000256" key="17">
    <source>
        <dbReference type="ARBA" id="ARBA00049285"/>
    </source>
</evidence>
<keyword evidence="7" id="KW-0028">Amino-acid biosynthesis</keyword>
<dbReference type="PRINTS" id="PR00097">
    <property type="entry name" value="ANTSNTHASEII"/>
</dbReference>
<keyword evidence="8" id="KW-0547">Nucleotide-binding</keyword>
<dbReference type="PANTHER" id="PTHR43418">
    <property type="entry name" value="MULTIFUNCTIONAL TRYPTOPHAN BIOSYNTHESIS PROTEIN-RELATED"/>
    <property type="match status" value="1"/>
</dbReference>
<dbReference type="InterPro" id="IPR006274">
    <property type="entry name" value="CarbamoylP_synth_ssu"/>
</dbReference>
<dbReference type="InterPro" id="IPR029062">
    <property type="entry name" value="Class_I_gatase-like"/>
</dbReference>
<dbReference type="GO" id="GO:0006221">
    <property type="term" value="P:pyrimidine nucleotide biosynthetic process"/>
    <property type="evidence" value="ECO:0007669"/>
    <property type="project" value="UniProtKB-KW"/>
</dbReference>
<evidence type="ECO:0000256" key="7">
    <source>
        <dbReference type="ARBA" id="ARBA00022605"/>
    </source>
</evidence>
<evidence type="ECO:0000256" key="16">
    <source>
        <dbReference type="ARBA" id="ARBA00048816"/>
    </source>
</evidence>
<dbReference type="FunFam" id="3.40.50.880:FF:000034">
    <property type="entry name" value="carbamoyl-phosphate synthase small chain, chloroplastic"/>
    <property type="match status" value="1"/>
</dbReference>
<comment type="catalytic activity">
    <reaction evidence="17">
        <text>L-glutamine + H2O = L-glutamate + NH4(+)</text>
        <dbReference type="Rhea" id="RHEA:15889"/>
        <dbReference type="ChEBI" id="CHEBI:15377"/>
        <dbReference type="ChEBI" id="CHEBI:28938"/>
        <dbReference type="ChEBI" id="CHEBI:29985"/>
        <dbReference type="ChEBI" id="CHEBI:58359"/>
    </reaction>
</comment>
<dbReference type="EC" id="6.3.5.5" evidence="4"/>
<dbReference type="PRINTS" id="PR00099">
    <property type="entry name" value="CPSGATASE"/>
</dbReference>
<evidence type="ECO:0000256" key="19">
    <source>
        <dbReference type="ARBA" id="ARBA00083899"/>
    </source>
</evidence>
<dbReference type="Proteomes" id="UP000316726">
    <property type="component" value="Chromosome 2"/>
</dbReference>
<gene>
    <name evidence="22" type="ORF">A3770_02p12020</name>
</gene>
<evidence type="ECO:0000256" key="3">
    <source>
        <dbReference type="ARBA" id="ARBA00007800"/>
    </source>
</evidence>
<keyword evidence="10" id="KW-0315">Glutamine amidotransferase</keyword>
<feature type="domain" description="Carbamoyl-phosphate synthase small subunit N-terminal" evidence="21">
    <location>
        <begin position="82"/>
        <end position="215"/>
    </location>
</feature>
<evidence type="ECO:0000256" key="1">
    <source>
        <dbReference type="ARBA" id="ARBA00004812"/>
    </source>
</evidence>
<proteinExistence type="inferred from homology"/>
<keyword evidence="11" id="KW-0665">Pyrimidine biosynthesis</keyword>
<dbReference type="OrthoDB" id="434at2759"/>
<dbReference type="SUPFAM" id="SSF52021">
    <property type="entry name" value="Carbamoyl phosphate synthetase, small subunit N-terminal domain"/>
    <property type="match status" value="1"/>
</dbReference>
<evidence type="ECO:0000256" key="14">
    <source>
        <dbReference type="ARBA" id="ARBA00044168"/>
    </source>
</evidence>